<feature type="transmembrane region" description="Helical" evidence="1">
    <location>
        <begin position="27"/>
        <end position="54"/>
    </location>
</feature>
<sequence>MWFDFLMDDGKAVFELSRQYKGVFVPVFLKLIMTLIIGVYAVISIGITAISGALSGIGSARDIEVIISILAPMFIFLVFGYIIFMIFWALIEVGSINLYRAAINGEKPTREHFLTGIKRYMMRVFGGKLFIHFLVLILSPLLIIFFVIYAVILGIPTAGWAVVFLTVVIGAYFATWTIAIVNDDLGVFKGLGASFRLAKRHFKPMFILVLSMMMVVRYSSWILGPLAFVFLGWFLGGVVRTFFRIVLYKTYLRYEEKVQYP</sequence>
<reference evidence="2 3" key="1">
    <citation type="submission" date="2016-11" db="EMBL/GenBank/DDBJ databases">
        <authorList>
            <person name="Jaros S."/>
            <person name="Januszkiewicz K."/>
            <person name="Wedrychowicz H."/>
        </authorList>
    </citation>
    <scope>NUCLEOTIDE SEQUENCE [LARGE SCALE GENOMIC DNA]</scope>
    <source>
        <strain evidence="2 3">DSM 17477</strain>
    </source>
</reference>
<keyword evidence="1" id="KW-0472">Membrane</keyword>
<organism evidence="2 3">
    <name type="scientific">Dethiosulfatibacter aminovorans DSM 17477</name>
    <dbReference type="NCBI Taxonomy" id="1121476"/>
    <lineage>
        <taxon>Bacteria</taxon>
        <taxon>Bacillati</taxon>
        <taxon>Bacillota</taxon>
        <taxon>Tissierellia</taxon>
        <taxon>Dethiosulfatibacter</taxon>
    </lineage>
</organism>
<dbReference type="RefSeq" id="WP_073045697.1">
    <property type="nucleotide sequence ID" value="NZ_FQZL01000004.1"/>
</dbReference>
<feature type="transmembrane region" description="Helical" evidence="1">
    <location>
        <begin position="226"/>
        <end position="247"/>
    </location>
</feature>
<proteinExistence type="predicted"/>
<dbReference type="OrthoDB" id="9846155at2"/>
<keyword evidence="1" id="KW-1133">Transmembrane helix</keyword>
<evidence type="ECO:0000313" key="3">
    <source>
        <dbReference type="Proteomes" id="UP000184052"/>
    </source>
</evidence>
<feature type="transmembrane region" description="Helical" evidence="1">
    <location>
        <begin position="66"/>
        <end position="91"/>
    </location>
</feature>
<protein>
    <submittedName>
        <fullName evidence="2">Uncharacterized protein</fullName>
    </submittedName>
</protein>
<feature type="transmembrane region" description="Helical" evidence="1">
    <location>
        <begin position="158"/>
        <end position="181"/>
    </location>
</feature>
<feature type="transmembrane region" description="Helical" evidence="1">
    <location>
        <begin position="129"/>
        <end position="152"/>
    </location>
</feature>
<name>A0A1M6ANF3_9FIRM</name>
<evidence type="ECO:0000313" key="2">
    <source>
        <dbReference type="EMBL" id="SHI37961.1"/>
    </source>
</evidence>
<keyword evidence="1" id="KW-0812">Transmembrane</keyword>
<dbReference type="AlphaFoldDB" id="A0A1M6ANF3"/>
<keyword evidence="3" id="KW-1185">Reference proteome</keyword>
<gene>
    <name evidence="2" type="ORF">SAMN02745751_00187</name>
</gene>
<accession>A0A1M6ANF3</accession>
<dbReference type="EMBL" id="FQZL01000004">
    <property type="protein sequence ID" value="SHI37961.1"/>
    <property type="molecule type" value="Genomic_DNA"/>
</dbReference>
<dbReference type="Proteomes" id="UP000184052">
    <property type="component" value="Unassembled WGS sequence"/>
</dbReference>
<evidence type="ECO:0000256" key="1">
    <source>
        <dbReference type="SAM" id="Phobius"/>
    </source>
</evidence>